<dbReference type="Proteomes" id="UP000035063">
    <property type="component" value="Chromosome"/>
</dbReference>
<organism evidence="5 6">
    <name type="scientific">Bifidobacterium bifidum ATCC 29521 = JCM 1255 = DSM 20456</name>
    <dbReference type="NCBI Taxonomy" id="500634"/>
    <lineage>
        <taxon>Bacteria</taxon>
        <taxon>Bacillati</taxon>
        <taxon>Actinomycetota</taxon>
        <taxon>Actinomycetes</taxon>
        <taxon>Bifidobacteriales</taxon>
        <taxon>Bifidobacteriaceae</taxon>
        <taxon>Bifidobacterium</taxon>
    </lineage>
</organism>
<dbReference type="Pfam" id="PF05014">
    <property type="entry name" value="Nuc_deoxyrib_tr"/>
    <property type="match status" value="1"/>
</dbReference>
<evidence type="ECO:0000256" key="1">
    <source>
        <dbReference type="ARBA" id="ARBA00022676"/>
    </source>
</evidence>
<evidence type="ECO:0000313" key="5">
    <source>
        <dbReference type="EMBL" id="BAQ98371.1"/>
    </source>
</evidence>
<dbReference type="InterPro" id="IPR029044">
    <property type="entry name" value="Nucleotide-diphossugar_trans"/>
</dbReference>
<name>A0ABN5UYX4_BIFBI</name>
<protein>
    <submittedName>
        <fullName evidence="5">Glycosyltransferase</fullName>
    </submittedName>
</protein>
<proteinExistence type="predicted"/>
<feature type="compositionally biased region" description="Basic and acidic residues" evidence="3">
    <location>
        <begin position="356"/>
        <end position="371"/>
    </location>
</feature>
<dbReference type="SUPFAM" id="SSF52309">
    <property type="entry name" value="N-(deoxy)ribosyltransferase-like"/>
    <property type="match status" value="1"/>
</dbReference>
<reference evidence="5 6" key="1">
    <citation type="submission" date="2012-02" db="EMBL/GenBank/DDBJ databases">
        <title>Complete genome sequence of Bifidobacterium bifidum JCM 1255.</title>
        <authorList>
            <person name="Toh H."/>
            <person name="Oshima K."/>
            <person name="Morita H."/>
            <person name="Hattori M."/>
        </authorList>
    </citation>
    <scope>NUCLEOTIDE SEQUENCE [LARGE SCALE GENOMIC DNA]</scope>
    <source>
        <strain evidence="5 6">JCM 1255</strain>
    </source>
</reference>
<evidence type="ECO:0000259" key="4">
    <source>
        <dbReference type="Pfam" id="PF00535"/>
    </source>
</evidence>
<dbReference type="EMBL" id="AP012323">
    <property type="protein sequence ID" value="BAQ98371.1"/>
    <property type="molecule type" value="Genomic_DNA"/>
</dbReference>
<sequence length="514" mass="57838">MSAESETSSNVTAEAMNGDGATPLVSVIVPVYGVERYLDACVEGLVGQAYRNLEILLVDDGSPDRCPAMCDAWTARDERIRVIHKANGGLSDARNVGLAKATGDYIYFVDSDDMVERNLIERAMATMRDYDADLVMFQFDTISEDGKPLTSSYKHNHYDDVIIMTPIEAIKAQVKAEIDGYFWSFVAAASIYRNHGFSFPVGRKIEDMARICNVIGESHRVVRIPEALYHYRMRRGSITGDWSMQLTRDWVRATDDRETYIVERFPELKNFMKLQQLIFFVNLDYETIRQSLVAKFSIDPQDADRIRRRIEGLTKDVAGAGDEVPESTQSLLDTMKQTFVEMVEPDVGAEAGQAADGREPDREPGRKREKAYSRKRRRYDFYVAGPFFNPEQVASMERLEHVLDTHGKTMFRPRFASDIAEVGPAGCFDDDVNGICASKAVIANLMDEDSGTMFEIGFAHSLGIPVYAYREGLRDGDSINLMIAQSVRAVFSSSDDLARYLETGEHKDADYAQF</sequence>
<accession>A0ABN5UYX4</accession>
<keyword evidence="6" id="KW-1185">Reference proteome</keyword>
<dbReference type="SUPFAM" id="SSF53448">
    <property type="entry name" value="Nucleotide-diphospho-sugar transferases"/>
    <property type="match status" value="1"/>
</dbReference>
<feature type="region of interest" description="Disordered" evidence="3">
    <location>
        <begin position="348"/>
        <end position="371"/>
    </location>
</feature>
<dbReference type="InterPro" id="IPR001173">
    <property type="entry name" value="Glyco_trans_2-like"/>
</dbReference>
<dbReference type="Gene3D" id="3.90.550.10">
    <property type="entry name" value="Spore Coat Polysaccharide Biosynthesis Protein SpsA, Chain A"/>
    <property type="match status" value="1"/>
</dbReference>
<evidence type="ECO:0000313" key="6">
    <source>
        <dbReference type="Proteomes" id="UP000035063"/>
    </source>
</evidence>
<dbReference type="InterPro" id="IPR007710">
    <property type="entry name" value="Nucleoside_deoxyribTrfase"/>
</dbReference>
<reference evidence="6" key="2">
    <citation type="journal article" date="2015" name="J. Biotechnol.">
        <title>Complete genome sequence of Bifidobacterium bifidum JCM 1255(T) isolated from feces of a breast-fed infant.</title>
        <authorList>
            <person name="Morita H."/>
            <person name="Toh H."/>
            <person name="Oshima K."/>
            <person name="Nakano A."/>
            <person name="Shindo C."/>
            <person name="Komiya K."/>
            <person name="Arakawa K."/>
            <person name="Suda W."/>
            <person name="Honda K."/>
            <person name="Hattori M."/>
        </authorList>
    </citation>
    <scope>NUCLEOTIDE SEQUENCE [LARGE SCALE GENOMIC DNA]</scope>
    <source>
        <strain evidence="6">JCM 1255</strain>
    </source>
</reference>
<dbReference type="CDD" id="cd00761">
    <property type="entry name" value="Glyco_tranf_GTA_type"/>
    <property type="match status" value="1"/>
</dbReference>
<dbReference type="PANTHER" id="PTHR22916:SF51">
    <property type="entry name" value="GLYCOSYLTRANSFERASE EPSH-RELATED"/>
    <property type="match status" value="1"/>
</dbReference>
<evidence type="ECO:0000256" key="3">
    <source>
        <dbReference type="SAM" id="MobiDB-lite"/>
    </source>
</evidence>
<dbReference type="Pfam" id="PF00535">
    <property type="entry name" value="Glycos_transf_2"/>
    <property type="match status" value="1"/>
</dbReference>
<gene>
    <name evidence="5" type="ORF">BBBF_1164</name>
</gene>
<keyword evidence="2" id="KW-0808">Transferase</keyword>
<keyword evidence="1" id="KW-0328">Glycosyltransferase</keyword>
<dbReference type="PANTHER" id="PTHR22916">
    <property type="entry name" value="GLYCOSYLTRANSFERASE"/>
    <property type="match status" value="1"/>
</dbReference>
<feature type="domain" description="Glycosyltransferase 2-like" evidence="4">
    <location>
        <begin position="26"/>
        <end position="155"/>
    </location>
</feature>
<dbReference type="Gene3D" id="3.40.50.450">
    <property type="match status" value="1"/>
</dbReference>
<evidence type="ECO:0000256" key="2">
    <source>
        <dbReference type="ARBA" id="ARBA00022679"/>
    </source>
</evidence>